<evidence type="ECO:0000256" key="4">
    <source>
        <dbReference type="ARBA" id="ARBA00023136"/>
    </source>
</evidence>
<feature type="domain" description="Golgi pH regulator conserved" evidence="7">
    <location>
        <begin position="177"/>
        <end position="240"/>
    </location>
</feature>
<dbReference type="InterPro" id="IPR025969">
    <property type="entry name" value="ABA_GPCR_dom"/>
</dbReference>
<keyword evidence="2 5" id="KW-0812">Transmembrane</keyword>
<dbReference type="EMBL" id="LODT01000028">
    <property type="protein sequence ID" value="KYQ92851.1"/>
    <property type="molecule type" value="Genomic_DNA"/>
</dbReference>
<evidence type="ECO:0000259" key="6">
    <source>
        <dbReference type="Pfam" id="PF12430"/>
    </source>
</evidence>
<organism evidence="8 9">
    <name type="scientific">Tieghemostelium lacteum</name>
    <name type="common">Slime mold</name>
    <name type="synonym">Dictyostelium lacteum</name>
    <dbReference type="NCBI Taxonomy" id="361077"/>
    <lineage>
        <taxon>Eukaryota</taxon>
        <taxon>Amoebozoa</taxon>
        <taxon>Evosea</taxon>
        <taxon>Eumycetozoa</taxon>
        <taxon>Dictyostelia</taxon>
        <taxon>Dictyosteliales</taxon>
        <taxon>Raperosteliaceae</taxon>
        <taxon>Tieghemostelium</taxon>
    </lineage>
</organism>
<dbReference type="PANTHER" id="PTHR15948:SF0">
    <property type="entry name" value="GOLGI PH REGULATOR A-RELATED"/>
    <property type="match status" value="1"/>
</dbReference>
<evidence type="ECO:0000313" key="9">
    <source>
        <dbReference type="Proteomes" id="UP000076078"/>
    </source>
</evidence>
<proteinExistence type="predicted"/>
<feature type="transmembrane region" description="Helical" evidence="5">
    <location>
        <begin position="37"/>
        <end position="60"/>
    </location>
</feature>
<dbReference type="STRING" id="361077.A0A151ZFV0"/>
<dbReference type="Proteomes" id="UP000076078">
    <property type="component" value="Unassembled WGS sequence"/>
</dbReference>
<keyword evidence="4 5" id="KW-0472">Membrane</keyword>
<keyword evidence="3 5" id="KW-1133">Transmembrane helix</keyword>
<dbReference type="AlphaFoldDB" id="A0A151ZFV0"/>
<feature type="transmembrane region" description="Helical" evidence="5">
    <location>
        <begin position="114"/>
        <end position="134"/>
    </location>
</feature>
<dbReference type="InterPro" id="IPR015672">
    <property type="entry name" value="GPHR/GTG"/>
</dbReference>
<dbReference type="OrthoDB" id="264392at2759"/>
<dbReference type="Pfam" id="PF12537">
    <property type="entry name" value="GPHR_N"/>
    <property type="match status" value="1"/>
</dbReference>
<feature type="transmembrane region" description="Helical" evidence="5">
    <location>
        <begin position="141"/>
        <end position="161"/>
    </location>
</feature>
<name>A0A151ZFV0_TIELA</name>
<evidence type="ECO:0000256" key="3">
    <source>
        <dbReference type="ARBA" id="ARBA00022989"/>
    </source>
</evidence>
<dbReference type="InParanoid" id="A0A151ZFV0"/>
<evidence type="ECO:0000256" key="5">
    <source>
        <dbReference type="SAM" id="Phobius"/>
    </source>
</evidence>
<keyword evidence="8" id="KW-0675">Receptor</keyword>
<gene>
    <name evidence="8" type="ORF">DLAC_05436</name>
</gene>
<dbReference type="Pfam" id="PF12430">
    <property type="entry name" value="ABA_GPCR"/>
    <property type="match status" value="1"/>
</dbReference>
<dbReference type="InterPro" id="IPR022535">
    <property type="entry name" value="Golgi_pH-regulator_cons_dom"/>
</dbReference>
<feature type="transmembrane region" description="Helical" evidence="5">
    <location>
        <begin position="181"/>
        <end position="208"/>
    </location>
</feature>
<dbReference type="OMA" id="FSVYCVY"/>
<dbReference type="PANTHER" id="PTHR15948">
    <property type="entry name" value="G-PROTEIN COUPLED RECEPTOR 89-RELATED"/>
    <property type="match status" value="1"/>
</dbReference>
<comment type="caution">
    <text evidence="8">The sequence shown here is derived from an EMBL/GenBank/DDBJ whole genome shotgun (WGS) entry which is preliminary data.</text>
</comment>
<protein>
    <submittedName>
        <fullName evidence="8">Putative G-protein coupled receptor</fullName>
    </submittedName>
</protein>
<reference evidence="8 9" key="1">
    <citation type="submission" date="2015-12" db="EMBL/GenBank/DDBJ databases">
        <title>Dictyostelia acquired genes for synthesis and detection of signals that induce cell-type specialization by lateral gene transfer from prokaryotes.</title>
        <authorList>
            <person name="Gloeckner G."/>
            <person name="Schaap P."/>
        </authorList>
    </citation>
    <scope>NUCLEOTIDE SEQUENCE [LARGE SCALE GENOMIC DNA]</scope>
    <source>
        <strain evidence="8 9">TK</strain>
    </source>
</reference>
<sequence length="478" mass="56993">MTFINQDIFLEAIQNYSFQDTVKLLQLNVELYSSRTFYSSIFIFTSSFVTFFMFGWFYFLKILFRDYEVKRVFVQLSFAGTFATSLTLFELMLFEIMGFMDEEWRYRFWKLNLIILSVDLILVLPYYQFYLLLLPYGFSRFRTFVMSLLMLVLYLFLFWKIGDPFPILKEDRGLVSLEMGVGRIGIIGVTVMALLSGYGAVNVPYLYIAYFLRPVKDSTIVVLEKQFQHRLDKIFNKKKRVLMAKKELQRRISSEVRQVTPKSSIFQWIPNILWYNKPASPYDDIKQLEQEVKTLEDLNRDLFFQIYELKLEKERIKFSTTWQVFMSTINIVFDRKNGMDPVSRAFDIAFRYFHIELDFEYWSQYVSFLLIGIMTATSIRGFLNQILKLFHEYSSNLSSNNIILILAQVMGMYFISSVLMMRTNVPEDYRKNITEILQDIEFNFYHRWFDFIFIPSSLFTTIHLILNAKSKSTNISDE</sequence>
<feature type="domain" description="Abscisic acid G-protein coupled receptor-like" evidence="6">
    <location>
        <begin position="325"/>
        <end position="467"/>
    </location>
</feature>
<dbReference type="GO" id="GO:0016020">
    <property type="term" value="C:membrane"/>
    <property type="evidence" value="ECO:0007669"/>
    <property type="project" value="UniProtKB-SubCell"/>
</dbReference>
<keyword evidence="9" id="KW-1185">Reference proteome</keyword>
<feature type="transmembrane region" description="Helical" evidence="5">
    <location>
        <begin position="361"/>
        <end position="382"/>
    </location>
</feature>
<evidence type="ECO:0000256" key="1">
    <source>
        <dbReference type="ARBA" id="ARBA00004141"/>
    </source>
</evidence>
<evidence type="ECO:0000259" key="7">
    <source>
        <dbReference type="Pfam" id="PF12537"/>
    </source>
</evidence>
<feature type="transmembrane region" description="Helical" evidence="5">
    <location>
        <begin position="72"/>
        <end position="94"/>
    </location>
</feature>
<evidence type="ECO:0000313" key="8">
    <source>
        <dbReference type="EMBL" id="KYQ92851.1"/>
    </source>
</evidence>
<feature type="transmembrane region" description="Helical" evidence="5">
    <location>
        <begin position="402"/>
        <end position="421"/>
    </location>
</feature>
<evidence type="ECO:0000256" key="2">
    <source>
        <dbReference type="ARBA" id="ARBA00022692"/>
    </source>
</evidence>
<comment type="subcellular location">
    <subcellularLocation>
        <location evidence="1">Membrane</location>
        <topology evidence="1">Multi-pass membrane protein</topology>
    </subcellularLocation>
</comment>
<dbReference type="FunCoup" id="A0A151ZFV0">
    <property type="interactions" value="274"/>
</dbReference>
<accession>A0A151ZFV0</accession>